<comment type="caution">
    <text evidence="1">The sequence shown here is derived from an EMBL/GenBank/DDBJ whole genome shotgun (WGS) entry which is preliminary data.</text>
</comment>
<dbReference type="AlphaFoldDB" id="U7V497"/>
<gene>
    <name evidence="1" type="ORF">HMPREF0742_01028</name>
</gene>
<accession>U7V497</accession>
<evidence type="ECO:0000313" key="2">
    <source>
        <dbReference type="Proteomes" id="UP000017174"/>
    </source>
</evidence>
<protein>
    <submittedName>
        <fullName evidence="1">Uncharacterized protein</fullName>
    </submittedName>
</protein>
<proteinExistence type="predicted"/>
<reference evidence="1 2" key="1">
    <citation type="submission" date="2013-08" db="EMBL/GenBank/DDBJ databases">
        <authorList>
            <person name="Weinstock G."/>
            <person name="Sodergren E."/>
            <person name="Wylie T."/>
            <person name="Fulton L."/>
            <person name="Fulton R."/>
            <person name="Fronick C."/>
            <person name="O'Laughlin M."/>
            <person name="Godfrey J."/>
            <person name="Miner T."/>
            <person name="Herter B."/>
            <person name="Appelbaum E."/>
            <person name="Cordes M."/>
            <person name="Lek S."/>
            <person name="Wollam A."/>
            <person name="Pepin K.H."/>
            <person name="Palsikar V.B."/>
            <person name="Mitreva M."/>
            <person name="Wilson R.K."/>
        </authorList>
    </citation>
    <scope>NUCLEOTIDE SEQUENCE [LARGE SCALE GENOMIC DNA]</scope>
    <source>
        <strain evidence="1 2">F0184</strain>
    </source>
</reference>
<evidence type="ECO:0000313" key="1">
    <source>
        <dbReference type="EMBL" id="ERT66375.1"/>
    </source>
</evidence>
<dbReference type="EMBL" id="AXZG01000035">
    <property type="protein sequence ID" value="ERT66375.1"/>
    <property type="molecule type" value="Genomic_DNA"/>
</dbReference>
<organism evidence="1 2">
    <name type="scientific">Rothia aeria F0184</name>
    <dbReference type="NCBI Taxonomy" id="888019"/>
    <lineage>
        <taxon>Bacteria</taxon>
        <taxon>Bacillati</taxon>
        <taxon>Actinomycetota</taxon>
        <taxon>Actinomycetes</taxon>
        <taxon>Micrococcales</taxon>
        <taxon>Micrococcaceae</taxon>
        <taxon>Rothia</taxon>
    </lineage>
</organism>
<dbReference type="Proteomes" id="UP000017174">
    <property type="component" value="Unassembled WGS sequence"/>
</dbReference>
<name>U7V497_9MICC</name>
<sequence>MVNILFRCRPFSHQGKDPNNASLGVLPAPRRYVIRLLVRYSPNI</sequence>
<dbReference type="HOGENOM" id="CLU_3221560_0_0_11"/>